<dbReference type="Proteomes" id="UP000694845">
    <property type="component" value="Unplaced"/>
</dbReference>
<sequence>MYTIYRTSQMATSLGSAQIASRGIQLCCRSMGCLMTQAGGKHHTTCSSNSELTYSRWAYLRRGRDSQLNQVQRHVSTGQPNLALVRRSAVLPESKPTPFKRLMEKAGIPVQMRYNRFKIRVAGLNLYTSCVDNIDCHTFFRACGMPDTLFSWFLVTELHVWMCMVRLKQEGQEGKYMVHYLIMSMWHDIQERGRVMGIPSIKMKESLSKMVEQFNAALFGYDEGLLSNDSVLAGALWRNLFVRRDIEPEQLADMVEYIRQQVQYLETLDSAQLLQVGRIKWRPFKGIVPDKSVALPKASSIEEELDIPEVDKIGAQ</sequence>
<gene>
    <name evidence="4" type="primary">LOC110978330</name>
</gene>
<dbReference type="GeneID" id="110978330"/>
<dbReference type="Pfam" id="PF03981">
    <property type="entry name" value="Ubiq_cyt_C_chap"/>
    <property type="match status" value="1"/>
</dbReference>
<keyword evidence="3" id="KW-1185">Reference proteome</keyword>
<dbReference type="PANTHER" id="PTHR12184">
    <property type="entry name" value="UBIQUINOL-CYTOCHROME C REDUCTASE COMPLEX ASSEMBLY FACTOR 1 FAMILY MEMBER"/>
    <property type="match status" value="1"/>
</dbReference>
<feature type="domain" description="Ubiquinol-cytochrome c chaperone" evidence="2">
    <location>
        <begin position="142"/>
        <end position="275"/>
    </location>
</feature>
<dbReference type="AlphaFoldDB" id="A0A8B7Y8R5"/>
<dbReference type="PANTHER" id="PTHR12184:SF1">
    <property type="entry name" value="UBIQUINOL-CYTOCHROME-C REDUCTASE COMPLEX ASSEMBLY FACTOR 1"/>
    <property type="match status" value="1"/>
</dbReference>
<evidence type="ECO:0000256" key="1">
    <source>
        <dbReference type="ARBA" id="ARBA00006407"/>
    </source>
</evidence>
<evidence type="ECO:0000313" key="3">
    <source>
        <dbReference type="Proteomes" id="UP000694845"/>
    </source>
</evidence>
<comment type="similarity">
    <text evidence="1">Belongs to the CBP3 family.</text>
</comment>
<dbReference type="RefSeq" id="XP_022088942.1">
    <property type="nucleotide sequence ID" value="XM_022233250.1"/>
</dbReference>
<organism evidence="3 4">
    <name type="scientific">Acanthaster planci</name>
    <name type="common">Crown-of-thorns starfish</name>
    <dbReference type="NCBI Taxonomy" id="133434"/>
    <lineage>
        <taxon>Eukaryota</taxon>
        <taxon>Metazoa</taxon>
        <taxon>Echinodermata</taxon>
        <taxon>Eleutherozoa</taxon>
        <taxon>Asterozoa</taxon>
        <taxon>Asteroidea</taxon>
        <taxon>Valvatacea</taxon>
        <taxon>Valvatida</taxon>
        <taxon>Acanthasteridae</taxon>
        <taxon>Acanthaster</taxon>
    </lineage>
</organism>
<evidence type="ECO:0000259" key="2">
    <source>
        <dbReference type="Pfam" id="PF03981"/>
    </source>
</evidence>
<accession>A0A8B7Y8R5</accession>
<name>A0A8B7Y8R5_ACAPL</name>
<dbReference type="CTD" id="55245"/>
<dbReference type="OrthoDB" id="4007at2759"/>
<dbReference type="GO" id="GO:0034551">
    <property type="term" value="P:mitochondrial respiratory chain complex III assembly"/>
    <property type="evidence" value="ECO:0007669"/>
    <property type="project" value="TreeGrafter"/>
</dbReference>
<dbReference type="InterPro" id="IPR007129">
    <property type="entry name" value="Ubiqinol_cyt_c_chaperone_CPB3"/>
</dbReference>
<dbReference type="KEGG" id="aplc:110978330"/>
<protein>
    <submittedName>
        <fullName evidence="4">Ubiquinol-cytochrome-c reductase complex assembly factor 1-like isoform X1</fullName>
    </submittedName>
</protein>
<dbReference type="InterPro" id="IPR021150">
    <property type="entry name" value="Ubiq_cyt_c_chap"/>
</dbReference>
<evidence type="ECO:0000313" key="4">
    <source>
        <dbReference type="RefSeq" id="XP_022088942.1"/>
    </source>
</evidence>
<reference evidence="4" key="1">
    <citation type="submission" date="2025-08" db="UniProtKB">
        <authorList>
            <consortium name="RefSeq"/>
        </authorList>
    </citation>
    <scope>IDENTIFICATION</scope>
</reference>
<dbReference type="GO" id="GO:0005739">
    <property type="term" value="C:mitochondrion"/>
    <property type="evidence" value="ECO:0007669"/>
    <property type="project" value="TreeGrafter"/>
</dbReference>
<proteinExistence type="inferred from homology"/>